<dbReference type="STRING" id="84022.CACET_c03500"/>
<dbReference type="PANTHER" id="PTHR43293">
    <property type="entry name" value="ACETATE COA-TRANSFERASE YDIF"/>
    <property type="match status" value="1"/>
</dbReference>
<evidence type="ECO:0000313" key="3">
    <source>
        <dbReference type="Proteomes" id="UP000035704"/>
    </source>
</evidence>
<comment type="similarity">
    <text evidence="1">Belongs to the 3-oxoacid CoA-transferase subunit B family.</text>
</comment>
<dbReference type="EMBL" id="CP009687">
    <property type="protein sequence ID" value="AKL93866.1"/>
    <property type="molecule type" value="Genomic_DNA"/>
</dbReference>
<dbReference type="OrthoDB" id="9777193at2"/>
<dbReference type="PATRIC" id="fig|84022.5.peg.1746"/>
<dbReference type="AlphaFoldDB" id="A0A0D8IHY5"/>
<dbReference type="Pfam" id="PF01144">
    <property type="entry name" value="CoA_trans"/>
    <property type="match status" value="1"/>
</dbReference>
<keyword evidence="2" id="KW-0808">Transferase</keyword>
<accession>A0A0D8IHY5</accession>
<proteinExistence type="inferred from homology"/>
<dbReference type="Gene3D" id="3.30.30.40">
    <property type="match status" value="1"/>
</dbReference>
<dbReference type="InterPro" id="IPR037171">
    <property type="entry name" value="NagB/RpiA_transferase-like"/>
</dbReference>
<dbReference type="Proteomes" id="UP000035704">
    <property type="component" value="Chromosome"/>
</dbReference>
<evidence type="ECO:0000313" key="2">
    <source>
        <dbReference type="EMBL" id="AKL93866.1"/>
    </source>
</evidence>
<keyword evidence="3" id="KW-1185">Reference proteome</keyword>
<dbReference type="Gene3D" id="3.40.1080.10">
    <property type="entry name" value="Glutaconate Coenzyme A-transferase"/>
    <property type="match status" value="1"/>
</dbReference>
<dbReference type="KEGG" id="cace:CACET_c03500"/>
<dbReference type="SUPFAM" id="SSF100950">
    <property type="entry name" value="NagB/RpiA/CoA transferase-like"/>
    <property type="match status" value="1"/>
</dbReference>
<dbReference type="GO" id="GO:0018730">
    <property type="term" value="F:glutaconate CoA-transferase activity"/>
    <property type="evidence" value="ECO:0007669"/>
    <property type="project" value="UniProtKB-EC"/>
</dbReference>
<reference evidence="2 3" key="1">
    <citation type="submission" date="2014-10" db="EMBL/GenBank/DDBJ databases">
        <title>Genome sequence of Clostridium aceticum DSM 1496.</title>
        <authorList>
            <person name="Poehlein A."/>
            <person name="Schiel-Bengelsdorf B."/>
            <person name="Gottschalk G."/>
            <person name="Duerre P."/>
            <person name="Daniel R."/>
        </authorList>
    </citation>
    <scope>NUCLEOTIDE SEQUENCE [LARGE SCALE GENOMIC DNA]</scope>
    <source>
        <strain evidence="2 3">DSM 1496</strain>
    </source>
</reference>
<organism evidence="2 3">
    <name type="scientific">Clostridium aceticum</name>
    <dbReference type="NCBI Taxonomy" id="84022"/>
    <lineage>
        <taxon>Bacteria</taxon>
        <taxon>Bacillati</taxon>
        <taxon>Bacillota</taxon>
        <taxon>Clostridia</taxon>
        <taxon>Eubacteriales</taxon>
        <taxon>Clostridiaceae</taxon>
        <taxon>Clostridium</taxon>
    </lineage>
</organism>
<dbReference type="PANTHER" id="PTHR43293:SF3">
    <property type="entry name" value="CHOLESTEROL RING-CLEAVING HYDROLASE IPDB SUBUNIT"/>
    <property type="match status" value="1"/>
</dbReference>
<name>A0A0D8IHY5_9CLOT</name>
<protein>
    <submittedName>
        <fullName evidence="2">Glutaconate CoA-transferase subunit A</fullName>
        <ecNumber evidence="2">2.8.3.12</ecNumber>
    </submittedName>
</protein>
<evidence type="ECO:0000256" key="1">
    <source>
        <dbReference type="ARBA" id="ARBA00007047"/>
    </source>
</evidence>
<sequence>MLSRKGKIIFLEEAVLMMKHQDIVALGGNVLHRSPHAFVRQMARQGLRNIEVIKTAGAHDLDLLSAYGVVRRVSAGFVSYETEYGLAQHFRKAVEKGTLEVKEHACYTIIAGLRASAYGIPFMPIRGMIGSDLIEVSGFKTVEDPYSGERMVAVEAIRPDWAVLHVQEADQEGNARIIGPKYEDILMSRAAKNVIITTEAIIDGERLKQQPELIDIPGFLVKAVVHLPGGAKPGTCAGVYDLDKVSLDNFKKIKTAEELKLYLENYELKDGRGL</sequence>
<dbReference type="SMART" id="SM00882">
    <property type="entry name" value="CoA_trans"/>
    <property type="match status" value="1"/>
</dbReference>
<dbReference type="EC" id="2.8.3.12" evidence="2"/>
<dbReference type="RefSeq" id="WP_044823305.1">
    <property type="nucleotide sequence ID" value="NZ_CP009687.1"/>
</dbReference>
<dbReference type="InterPro" id="IPR004165">
    <property type="entry name" value="CoA_trans_fam_I"/>
</dbReference>
<gene>
    <name evidence="2" type="primary">gctA</name>
    <name evidence="2" type="ORF">CACET_c03500</name>
</gene>